<dbReference type="EMBL" id="JBELQD010000023">
    <property type="protein sequence ID" value="MER2290402.1"/>
    <property type="molecule type" value="Genomic_DNA"/>
</dbReference>
<reference evidence="2" key="1">
    <citation type="submission" date="2024-06" db="EMBL/GenBank/DDBJ databases">
        <authorList>
            <person name="Campbell A.G."/>
        </authorList>
    </citation>
    <scope>NUCLEOTIDE SEQUENCE</scope>
    <source>
        <strain evidence="2">EM17</strain>
    </source>
</reference>
<dbReference type="InterPro" id="IPR029060">
    <property type="entry name" value="PIN-like_dom_sf"/>
</dbReference>
<proteinExistence type="predicted"/>
<sequence>MIVIDTSVWIDHLREADPTLIALLGDGRQRVHPFVIGELALGSLRDRTTVLTLLERMPSAPIAEPDDVMHLITEQALHGLGIGYVDAHLLASAKLMPGSRIWTRDKRLAAVSERLGLSYHAPH</sequence>
<comment type="caution">
    <text evidence="2">The sequence shown here is derived from an EMBL/GenBank/DDBJ whole genome shotgun (WGS) entry which is preliminary data.</text>
</comment>
<dbReference type="SUPFAM" id="SSF88723">
    <property type="entry name" value="PIN domain-like"/>
    <property type="match status" value="1"/>
</dbReference>
<organism evidence="2 3">
    <name type="scientific">Methylobacterium brachiatum</name>
    <dbReference type="NCBI Taxonomy" id="269660"/>
    <lineage>
        <taxon>Bacteria</taxon>
        <taxon>Pseudomonadati</taxon>
        <taxon>Pseudomonadota</taxon>
        <taxon>Alphaproteobacteria</taxon>
        <taxon>Hyphomicrobiales</taxon>
        <taxon>Methylobacteriaceae</taxon>
        <taxon>Methylobacterium</taxon>
    </lineage>
</organism>
<keyword evidence="3" id="KW-1185">Reference proteome</keyword>
<evidence type="ECO:0000313" key="3">
    <source>
        <dbReference type="Proteomes" id="UP001432995"/>
    </source>
</evidence>
<name>A0ABV1R6F7_9HYPH</name>
<gene>
    <name evidence="2" type="ORF">ABS770_19215</name>
</gene>
<feature type="domain" description="PIN" evidence="1">
    <location>
        <begin position="2"/>
        <end position="112"/>
    </location>
</feature>
<accession>A0ABV1R6F7</accession>
<dbReference type="Proteomes" id="UP001432995">
    <property type="component" value="Unassembled WGS sequence"/>
</dbReference>
<evidence type="ECO:0000259" key="1">
    <source>
        <dbReference type="Pfam" id="PF01850"/>
    </source>
</evidence>
<dbReference type="InterPro" id="IPR002716">
    <property type="entry name" value="PIN_dom"/>
</dbReference>
<dbReference type="RefSeq" id="WP_007561783.1">
    <property type="nucleotide sequence ID" value="NZ_JBELQD010000023.1"/>
</dbReference>
<evidence type="ECO:0000313" key="2">
    <source>
        <dbReference type="EMBL" id="MER2290402.1"/>
    </source>
</evidence>
<dbReference type="Gene3D" id="3.40.50.1010">
    <property type="entry name" value="5'-nuclease"/>
    <property type="match status" value="1"/>
</dbReference>
<protein>
    <submittedName>
        <fullName evidence="2">Type II toxin-antitoxin system VapC family toxin</fullName>
    </submittedName>
</protein>
<dbReference type="Pfam" id="PF01850">
    <property type="entry name" value="PIN"/>
    <property type="match status" value="1"/>
</dbReference>
<dbReference type="CDD" id="cd09854">
    <property type="entry name" value="PIN_VapC-like"/>
    <property type="match status" value="1"/>
</dbReference>